<evidence type="ECO:0000259" key="6">
    <source>
        <dbReference type="Pfam" id="PF08543"/>
    </source>
</evidence>
<evidence type="ECO:0000256" key="2">
    <source>
        <dbReference type="ARBA" id="ARBA00022679"/>
    </source>
</evidence>
<proteinExistence type="predicted"/>
<keyword evidence="5" id="KW-0067">ATP-binding</keyword>
<dbReference type="NCBIfam" id="TIGR00687">
    <property type="entry name" value="pyridox_kin"/>
    <property type="match status" value="1"/>
</dbReference>
<evidence type="ECO:0000256" key="3">
    <source>
        <dbReference type="ARBA" id="ARBA00022741"/>
    </source>
</evidence>
<dbReference type="Gene3D" id="3.40.1190.20">
    <property type="match status" value="1"/>
</dbReference>
<dbReference type="SUPFAM" id="SSF53613">
    <property type="entry name" value="Ribokinase-like"/>
    <property type="match status" value="1"/>
</dbReference>
<keyword evidence="8" id="KW-1185">Reference proteome</keyword>
<protein>
    <recommendedName>
        <fullName evidence="1">pyridoxal kinase</fullName>
        <ecNumber evidence="1">2.7.1.35</ecNumber>
    </recommendedName>
</protein>
<name>A0A7W8ERJ1_9HYPH</name>
<dbReference type="GO" id="GO:0009443">
    <property type="term" value="P:pyridoxal 5'-phosphate salvage"/>
    <property type="evidence" value="ECO:0007669"/>
    <property type="project" value="InterPro"/>
</dbReference>
<dbReference type="InterPro" id="IPR004625">
    <property type="entry name" value="PyrdxlKinase"/>
</dbReference>
<dbReference type="InterPro" id="IPR029056">
    <property type="entry name" value="Ribokinase-like"/>
</dbReference>
<dbReference type="GO" id="GO:0005524">
    <property type="term" value="F:ATP binding"/>
    <property type="evidence" value="ECO:0007669"/>
    <property type="project" value="UniProtKB-KW"/>
</dbReference>
<organism evidence="7 8">
    <name type="scientific">Pseudochrobactrum saccharolyticum</name>
    <dbReference type="NCBI Taxonomy" id="354352"/>
    <lineage>
        <taxon>Bacteria</taxon>
        <taxon>Pseudomonadati</taxon>
        <taxon>Pseudomonadota</taxon>
        <taxon>Alphaproteobacteria</taxon>
        <taxon>Hyphomicrobiales</taxon>
        <taxon>Brucellaceae</taxon>
        <taxon>Pseudochrobactrum</taxon>
    </lineage>
</organism>
<gene>
    <name evidence="7" type="ORF">HNQ68_003124</name>
</gene>
<evidence type="ECO:0000256" key="4">
    <source>
        <dbReference type="ARBA" id="ARBA00022777"/>
    </source>
</evidence>
<dbReference type="GO" id="GO:0005829">
    <property type="term" value="C:cytosol"/>
    <property type="evidence" value="ECO:0007669"/>
    <property type="project" value="TreeGrafter"/>
</dbReference>
<evidence type="ECO:0000256" key="5">
    <source>
        <dbReference type="ARBA" id="ARBA00022840"/>
    </source>
</evidence>
<evidence type="ECO:0000313" key="7">
    <source>
        <dbReference type="EMBL" id="MBB5092567.1"/>
    </source>
</evidence>
<accession>A0A7W8ERJ1</accession>
<comment type="caution">
    <text evidence="7">The sequence shown here is derived from an EMBL/GenBank/DDBJ whole genome shotgun (WGS) entry which is preliminary data.</text>
</comment>
<dbReference type="NCBIfam" id="NF004398">
    <property type="entry name" value="PRK05756.1"/>
    <property type="match status" value="1"/>
</dbReference>
<dbReference type="InterPro" id="IPR013749">
    <property type="entry name" value="PM/HMP-P_kinase-1"/>
</dbReference>
<evidence type="ECO:0000313" key="8">
    <source>
        <dbReference type="Proteomes" id="UP000531231"/>
    </source>
</evidence>
<dbReference type="EC" id="2.7.1.35" evidence="1"/>
<keyword evidence="4 7" id="KW-0418">Kinase</keyword>
<reference evidence="7 8" key="1">
    <citation type="submission" date="2020-08" db="EMBL/GenBank/DDBJ databases">
        <title>Genomic Encyclopedia of Type Strains, Phase IV (KMG-IV): sequencing the most valuable type-strain genomes for metagenomic binning, comparative biology and taxonomic classification.</title>
        <authorList>
            <person name="Goeker M."/>
        </authorList>
    </citation>
    <scope>NUCLEOTIDE SEQUENCE [LARGE SCALE GENOMIC DNA]</scope>
    <source>
        <strain evidence="7 8">DSM 25620</strain>
    </source>
</reference>
<dbReference type="AlphaFoldDB" id="A0A7W8ERJ1"/>
<dbReference type="PANTHER" id="PTHR10534">
    <property type="entry name" value="PYRIDOXAL KINASE"/>
    <property type="match status" value="1"/>
</dbReference>
<sequence length="295" mass="31456">MTVSAPTSTNAVIVISSHVVRGSIGNRAAVFALERLGYPVWAVPTVILPWHPGHGPAGRIIPDAAQFSSLIGDLERAPWLGEVSAVLTGFMSNAAQVEAVAHLIAAMKAKNPNLQYICDPVIGDMKGLYVAESTAIAIRDLLLPLADIATPNRYELGWLTGTEPADNQQLMEAALRAGPETMLVTSAFALMRDSISNVLVTRTQALMAEHRIVHGPGNGMGDLTSALFLARKMSGMNEEKSLQLTTAAVFEILARAAKRGADELMLEADAASLERPMAMVQLRRLVHPNHGQVAG</sequence>
<dbReference type="CDD" id="cd01173">
    <property type="entry name" value="pyridoxal_pyridoxamine_kinase"/>
    <property type="match status" value="1"/>
</dbReference>
<keyword evidence="2 7" id="KW-0808">Transferase</keyword>
<dbReference type="RefSeq" id="WP_022709789.1">
    <property type="nucleotide sequence ID" value="NZ_JACHIL010000006.1"/>
</dbReference>
<feature type="domain" description="Pyridoxamine kinase/Phosphomethylpyrimidine kinase" evidence="6">
    <location>
        <begin position="82"/>
        <end position="260"/>
    </location>
</feature>
<dbReference type="PANTHER" id="PTHR10534:SF2">
    <property type="entry name" value="PYRIDOXAL KINASE"/>
    <property type="match status" value="1"/>
</dbReference>
<dbReference type="Proteomes" id="UP000531231">
    <property type="component" value="Unassembled WGS sequence"/>
</dbReference>
<dbReference type="EMBL" id="JACHIL010000006">
    <property type="protein sequence ID" value="MBB5092567.1"/>
    <property type="molecule type" value="Genomic_DNA"/>
</dbReference>
<keyword evidence="3" id="KW-0547">Nucleotide-binding</keyword>
<dbReference type="Pfam" id="PF08543">
    <property type="entry name" value="Phos_pyr_kin"/>
    <property type="match status" value="1"/>
</dbReference>
<dbReference type="GO" id="GO:0008478">
    <property type="term" value="F:pyridoxal kinase activity"/>
    <property type="evidence" value="ECO:0007669"/>
    <property type="project" value="UniProtKB-EC"/>
</dbReference>
<evidence type="ECO:0000256" key="1">
    <source>
        <dbReference type="ARBA" id="ARBA00012104"/>
    </source>
</evidence>